<dbReference type="PANTHER" id="PTHR46609">
    <property type="entry name" value="EXONUCLEASE, PHAGE-TYPE/RECB, C-TERMINAL DOMAIN-CONTAINING PROTEIN"/>
    <property type="match status" value="1"/>
</dbReference>
<dbReference type="Gene3D" id="3.90.320.10">
    <property type="match status" value="1"/>
</dbReference>
<gene>
    <name evidence="2" type="ORF">RN001_011802</name>
</gene>
<dbReference type="Proteomes" id="UP001353858">
    <property type="component" value="Unassembled WGS sequence"/>
</dbReference>
<protein>
    <recommendedName>
        <fullName evidence="1">YqaJ viral recombinase domain-containing protein</fullName>
    </recommendedName>
</protein>
<sequence>MYLQYRKLSLKNFLENNDLWKDVRKYRITSSRCYQLYTYLQNKNPNWNQKIDKYSNQEFFGNENTRYGKFNEQVAKDVYEKQFRIIGISGVLINVNFPWLACSPDVLKFFYDCFYRLVEIKCPVIGKTKSINE</sequence>
<dbReference type="InterPro" id="IPR011335">
    <property type="entry name" value="Restrct_endonuc-II-like"/>
</dbReference>
<dbReference type="Pfam" id="PF09588">
    <property type="entry name" value="YqaJ"/>
    <property type="match status" value="1"/>
</dbReference>
<dbReference type="PANTHER" id="PTHR46609:SF8">
    <property type="entry name" value="YQAJ VIRAL RECOMBINASE DOMAIN-CONTAINING PROTEIN"/>
    <property type="match status" value="1"/>
</dbReference>
<accession>A0AAN7NXT1</accession>
<dbReference type="InterPro" id="IPR051703">
    <property type="entry name" value="NF-kappa-B_Signaling_Reg"/>
</dbReference>
<evidence type="ECO:0000259" key="1">
    <source>
        <dbReference type="Pfam" id="PF09588"/>
    </source>
</evidence>
<dbReference type="InterPro" id="IPR011604">
    <property type="entry name" value="PDDEXK-like_dom_sf"/>
</dbReference>
<dbReference type="SUPFAM" id="SSF52980">
    <property type="entry name" value="Restriction endonuclease-like"/>
    <property type="match status" value="1"/>
</dbReference>
<organism evidence="2 3">
    <name type="scientific">Aquatica leii</name>
    <dbReference type="NCBI Taxonomy" id="1421715"/>
    <lineage>
        <taxon>Eukaryota</taxon>
        <taxon>Metazoa</taxon>
        <taxon>Ecdysozoa</taxon>
        <taxon>Arthropoda</taxon>
        <taxon>Hexapoda</taxon>
        <taxon>Insecta</taxon>
        <taxon>Pterygota</taxon>
        <taxon>Neoptera</taxon>
        <taxon>Endopterygota</taxon>
        <taxon>Coleoptera</taxon>
        <taxon>Polyphaga</taxon>
        <taxon>Elateriformia</taxon>
        <taxon>Elateroidea</taxon>
        <taxon>Lampyridae</taxon>
        <taxon>Luciolinae</taxon>
        <taxon>Aquatica</taxon>
    </lineage>
</organism>
<name>A0AAN7NXT1_9COLE</name>
<feature type="domain" description="YqaJ viral recombinase" evidence="1">
    <location>
        <begin position="20"/>
        <end position="124"/>
    </location>
</feature>
<dbReference type="EMBL" id="JARPUR010000005">
    <property type="protein sequence ID" value="KAK4875380.1"/>
    <property type="molecule type" value="Genomic_DNA"/>
</dbReference>
<evidence type="ECO:0000313" key="2">
    <source>
        <dbReference type="EMBL" id="KAK4875380.1"/>
    </source>
</evidence>
<reference evidence="3" key="1">
    <citation type="submission" date="2023-01" db="EMBL/GenBank/DDBJ databases">
        <title>Key to firefly adult light organ development and bioluminescence: homeobox transcription factors regulate luciferase expression and transportation to peroxisome.</title>
        <authorList>
            <person name="Fu X."/>
        </authorList>
    </citation>
    <scope>NUCLEOTIDE SEQUENCE [LARGE SCALE GENOMIC DNA]</scope>
</reference>
<evidence type="ECO:0000313" key="3">
    <source>
        <dbReference type="Proteomes" id="UP001353858"/>
    </source>
</evidence>
<dbReference type="InterPro" id="IPR019080">
    <property type="entry name" value="YqaJ_viral_recombinase"/>
</dbReference>
<dbReference type="AlphaFoldDB" id="A0AAN7NXT1"/>
<keyword evidence="3" id="KW-1185">Reference proteome</keyword>
<dbReference type="GO" id="GO:0006281">
    <property type="term" value="P:DNA repair"/>
    <property type="evidence" value="ECO:0007669"/>
    <property type="project" value="UniProtKB-ARBA"/>
</dbReference>
<proteinExistence type="predicted"/>
<comment type="caution">
    <text evidence="2">The sequence shown here is derived from an EMBL/GenBank/DDBJ whole genome shotgun (WGS) entry which is preliminary data.</text>
</comment>